<dbReference type="SUPFAM" id="SSF55846">
    <property type="entry name" value="N-acetylmuramoyl-L-alanine amidase-like"/>
    <property type="match status" value="1"/>
</dbReference>
<reference evidence="5" key="1">
    <citation type="submission" date="2020-09" db="EMBL/GenBank/DDBJ databases">
        <title>Hoyosella lacisalsi sp. nov., a halotolerant actinobacterium isolated from soil of Lake Gudzhirganskoe.</title>
        <authorList>
            <person name="Yang Q."/>
            <person name="Guo P.Y."/>
            <person name="Liu S.W."/>
            <person name="Li F.N."/>
            <person name="Sun C.H."/>
        </authorList>
    </citation>
    <scope>NUCLEOTIDE SEQUENCE</scope>
    <source>
        <strain evidence="5">G463</strain>
    </source>
</reference>
<dbReference type="PANTHER" id="PTHR11022">
    <property type="entry name" value="PEPTIDOGLYCAN RECOGNITION PROTEIN"/>
    <property type="match status" value="1"/>
</dbReference>
<dbReference type="Pfam" id="PF01510">
    <property type="entry name" value="Amidase_2"/>
    <property type="match status" value="1"/>
</dbReference>
<keyword evidence="3" id="KW-0812">Transmembrane</keyword>
<dbReference type="GO" id="GO:0009253">
    <property type="term" value="P:peptidoglycan catabolic process"/>
    <property type="evidence" value="ECO:0007669"/>
    <property type="project" value="InterPro"/>
</dbReference>
<protein>
    <submittedName>
        <fullName evidence="5">N-acetylmuramoyl-L-alanine amidase</fullName>
    </submittedName>
</protein>
<comment type="similarity">
    <text evidence="1">Belongs to the N-acetylmuramoyl-L-alanine amidase 2 family.</text>
</comment>
<keyword evidence="3" id="KW-0472">Membrane</keyword>
<dbReference type="GO" id="GO:0008745">
    <property type="term" value="F:N-acetylmuramoyl-L-alanine amidase activity"/>
    <property type="evidence" value="ECO:0007669"/>
    <property type="project" value="InterPro"/>
</dbReference>
<dbReference type="InterPro" id="IPR006619">
    <property type="entry name" value="PGRP_domain_met/bac"/>
</dbReference>
<dbReference type="SMART" id="SM00701">
    <property type="entry name" value="PGRP"/>
    <property type="match status" value="1"/>
</dbReference>
<dbReference type="PROSITE" id="PS51318">
    <property type="entry name" value="TAT"/>
    <property type="match status" value="1"/>
</dbReference>
<organism evidence="5 6">
    <name type="scientific">Lolliginicoccus lacisalsi</name>
    <dbReference type="NCBI Taxonomy" id="2742202"/>
    <lineage>
        <taxon>Bacteria</taxon>
        <taxon>Bacillati</taxon>
        <taxon>Actinomycetota</taxon>
        <taxon>Actinomycetes</taxon>
        <taxon>Mycobacteriales</taxon>
        <taxon>Hoyosellaceae</taxon>
        <taxon>Lolliginicoccus</taxon>
    </lineage>
</organism>
<comment type="caution">
    <text evidence="5">The sequence shown here is derived from an EMBL/GenBank/DDBJ whole genome shotgun (WGS) entry which is preliminary data.</text>
</comment>
<accession>A0A927PLR4</accession>
<dbReference type="InterPro" id="IPR036505">
    <property type="entry name" value="Amidase/PGRP_sf"/>
</dbReference>
<evidence type="ECO:0000256" key="3">
    <source>
        <dbReference type="SAM" id="Phobius"/>
    </source>
</evidence>
<dbReference type="EMBL" id="JACYWE010000002">
    <property type="protein sequence ID" value="MBD8505641.1"/>
    <property type="molecule type" value="Genomic_DNA"/>
</dbReference>
<evidence type="ECO:0000256" key="1">
    <source>
        <dbReference type="ARBA" id="ARBA00007553"/>
    </source>
</evidence>
<feature type="domain" description="Peptidoglycan recognition protein family" evidence="4">
    <location>
        <begin position="169"/>
        <end position="326"/>
    </location>
</feature>
<dbReference type="RefSeq" id="WP_192038125.1">
    <property type="nucleotide sequence ID" value="NZ_JACYWE010000002.1"/>
</dbReference>
<evidence type="ECO:0000256" key="2">
    <source>
        <dbReference type="SAM" id="MobiDB-lite"/>
    </source>
</evidence>
<evidence type="ECO:0000259" key="4">
    <source>
        <dbReference type="SMART" id="SM00701"/>
    </source>
</evidence>
<dbReference type="InterPro" id="IPR006311">
    <property type="entry name" value="TAT_signal"/>
</dbReference>
<dbReference type="GO" id="GO:0008270">
    <property type="term" value="F:zinc ion binding"/>
    <property type="evidence" value="ECO:0007669"/>
    <property type="project" value="InterPro"/>
</dbReference>
<feature type="transmembrane region" description="Helical" evidence="3">
    <location>
        <begin position="21"/>
        <end position="42"/>
    </location>
</feature>
<evidence type="ECO:0000313" key="5">
    <source>
        <dbReference type="EMBL" id="MBD8505641.1"/>
    </source>
</evidence>
<dbReference type="Gene3D" id="3.40.80.10">
    <property type="entry name" value="Peptidoglycan recognition protein-like"/>
    <property type="match status" value="1"/>
</dbReference>
<dbReference type="PANTHER" id="PTHR11022:SF41">
    <property type="entry name" value="PEPTIDOGLYCAN-RECOGNITION PROTEIN LC-RELATED"/>
    <property type="match status" value="1"/>
</dbReference>
<proteinExistence type="inferred from homology"/>
<dbReference type="InterPro" id="IPR015510">
    <property type="entry name" value="PGRP"/>
</dbReference>
<name>A0A927PLR4_9ACTN</name>
<dbReference type="CDD" id="cd06583">
    <property type="entry name" value="PGRP"/>
    <property type="match status" value="1"/>
</dbReference>
<sequence length="416" mass="42583">MTNHHQPRAHHHHPLPLDRRGFMIAGSSAALGLTTLGLASLGTGTASARTTPVLGPDEPFSAIPLGSPVTPPPAAEYVGMTFSRPTTAPARVRFTSGGGTGRWHQLGPSSHCPDSVPLGISTDLLRIPEGCTGIEVAHDDAAAGASAMTISGGVRPIANAGTTTDFLGLPVVTRPGWGAQTSLVESPWQQQFTPAQMITVHHSASAPWSTGPASVRAIYRYHAWMLGWGDVGYHLIIDPAGAVYAGRDTGSDASPVFQPGTSNVVTAGHSYAVNGGNIGICVVGDYETQRPSAAAQRSLVTVLAALCQHLGLDAAGRLTYVEPDFGARHAVPIIAQHRDLNDTSCPGEGFAAIFGALRAVVPARMASRRAASEDVASPATPEPQPLAPAAPTHASAETAAIQLAPGAAGTAPTPGG</sequence>
<feature type="region of interest" description="Disordered" evidence="2">
    <location>
        <begin position="371"/>
        <end position="416"/>
    </location>
</feature>
<gene>
    <name evidence="5" type="ORF">HT102_03960</name>
</gene>
<dbReference type="Proteomes" id="UP000642993">
    <property type="component" value="Unassembled WGS sequence"/>
</dbReference>
<feature type="compositionally biased region" description="Low complexity" evidence="2">
    <location>
        <begin position="389"/>
        <end position="416"/>
    </location>
</feature>
<dbReference type="InterPro" id="IPR002502">
    <property type="entry name" value="Amidase_domain"/>
</dbReference>
<evidence type="ECO:0000313" key="6">
    <source>
        <dbReference type="Proteomes" id="UP000642993"/>
    </source>
</evidence>
<keyword evidence="6" id="KW-1185">Reference proteome</keyword>
<dbReference type="AlphaFoldDB" id="A0A927PLR4"/>
<keyword evidence="3" id="KW-1133">Transmembrane helix</keyword>